<name>A0ABS2IBJ4_9GAMM</name>
<evidence type="ECO:0000259" key="4">
    <source>
        <dbReference type="Pfam" id="PF00497"/>
    </source>
</evidence>
<evidence type="ECO:0000313" key="6">
    <source>
        <dbReference type="Proteomes" id="UP000717995"/>
    </source>
</evidence>
<keyword evidence="6" id="KW-1185">Reference proteome</keyword>
<feature type="signal peptide" evidence="3">
    <location>
        <begin position="1"/>
        <end position="18"/>
    </location>
</feature>
<sequence>MRSLLLLLSLLYGGLALADDIQLSNGDWPPYLGEHLPHQGVASRIINDAFASQGIDVQWKFYPWARALHLAERGELAGSAVWLRSKEREDQFFISEPVIDSRYVLFYRKDHPVDWRNVDDLAGLRIGATNGYDYGAAFQQAEAEGRLQISRQTSDELGLRQLLAGRIDALPLDQVVAYALLNQHFSAAERAQIGFHPQPLRSDSLHLLLSRQVAGNAERMARFNQGLAQLRSSGRVAQYLREVEQSLSLAP</sequence>
<keyword evidence="2 3" id="KW-0732">Signal</keyword>
<dbReference type="Gene3D" id="3.40.190.10">
    <property type="entry name" value="Periplasmic binding protein-like II"/>
    <property type="match status" value="2"/>
</dbReference>
<reference evidence="5 6" key="1">
    <citation type="submission" date="2021-02" db="EMBL/GenBank/DDBJ databases">
        <authorList>
            <person name="Lee D.-H."/>
        </authorList>
    </citation>
    <scope>NUCLEOTIDE SEQUENCE [LARGE SCALE GENOMIC DNA]</scope>
    <source>
        <strain evidence="5 6">UL073</strain>
    </source>
</reference>
<dbReference type="InterPro" id="IPR001638">
    <property type="entry name" value="Solute-binding_3/MltF_N"/>
</dbReference>
<feature type="chain" id="PRO_5046109958" evidence="3">
    <location>
        <begin position="19"/>
        <end position="251"/>
    </location>
</feature>
<evidence type="ECO:0000313" key="5">
    <source>
        <dbReference type="EMBL" id="MBM7060400.1"/>
    </source>
</evidence>
<evidence type="ECO:0000256" key="3">
    <source>
        <dbReference type="SAM" id="SignalP"/>
    </source>
</evidence>
<evidence type="ECO:0000256" key="1">
    <source>
        <dbReference type="ARBA" id="ARBA00010333"/>
    </source>
</evidence>
<dbReference type="Pfam" id="PF00497">
    <property type="entry name" value="SBP_bac_3"/>
    <property type="match status" value="1"/>
</dbReference>
<evidence type="ECO:0000256" key="2">
    <source>
        <dbReference type="ARBA" id="ARBA00022729"/>
    </source>
</evidence>
<organism evidence="5 6">
    <name type="scientific">Zestomonas insulae</name>
    <dbReference type="NCBI Taxonomy" id="2809017"/>
    <lineage>
        <taxon>Bacteria</taxon>
        <taxon>Pseudomonadati</taxon>
        <taxon>Pseudomonadota</taxon>
        <taxon>Gammaproteobacteria</taxon>
        <taxon>Pseudomonadales</taxon>
        <taxon>Pseudomonadaceae</taxon>
        <taxon>Zestomonas</taxon>
    </lineage>
</organism>
<dbReference type="PANTHER" id="PTHR35936">
    <property type="entry name" value="MEMBRANE-BOUND LYTIC MUREIN TRANSGLYCOSYLASE F"/>
    <property type="match status" value="1"/>
</dbReference>
<accession>A0ABS2IBJ4</accession>
<comment type="similarity">
    <text evidence="1">Belongs to the bacterial solute-binding protein 3 family.</text>
</comment>
<comment type="caution">
    <text evidence="5">The sequence shown here is derived from an EMBL/GenBank/DDBJ whole genome shotgun (WGS) entry which is preliminary data.</text>
</comment>
<dbReference type="PANTHER" id="PTHR35936:SF25">
    <property type="entry name" value="ABC TRANSPORTER SUBSTRATE-BINDING PROTEIN"/>
    <property type="match status" value="1"/>
</dbReference>
<protein>
    <submittedName>
        <fullName evidence="5">Transporter substrate-binding domain-containing protein</fullName>
    </submittedName>
</protein>
<feature type="domain" description="Solute-binding protein family 3/N-terminal" evidence="4">
    <location>
        <begin position="27"/>
        <end position="239"/>
    </location>
</feature>
<dbReference type="Proteomes" id="UP000717995">
    <property type="component" value="Unassembled WGS sequence"/>
</dbReference>
<dbReference type="SUPFAM" id="SSF53850">
    <property type="entry name" value="Periplasmic binding protein-like II"/>
    <property type="match status" value="1"/>
</dbReference>
<proteinExistence type="inferred from homology"/>
<gene>
    <name evidence="5" type="ORF">JQX08_06750</name>
</gene>
<dbReference type="EMBL" id="JAFEUP010000002">
    <property type="protein sequence ID" value="MBM7060400.1"/>
    <property type="molecule type" value="Genomic_DNA"/>
</dbReference>
<dbReference type="RefSeq" id="WP_204915523.1">
    <property type="nucleotide sequence ID" value="NZ_JAFEUP010000002.1"/>
</dbReference>